<sequence length="164" mass="17847">MSGNVVQVLTYKSVETILAVGGTQSWALDRNRAKGCKYAVCCRNANTREAEGNEAHGSAFIVGKVSDVVESTDHDGRWLILFSEYATVNVGDQWEGRNPVRFYTVEDYDGHIDFDALDWKPMPELEASSTTAQPIQGMTITQAKAALAATFGVDPSAVEITIRG</sequence>
<reference evidence="1 2" key="1">
    <citation type="submission" date="2016-05" db="EMBL/GenBank/DDBJ databases">
        <title>Complete Genome and Methylome Analysis of Psychrotrophic Bacterial Isolates from Antarctic Lake Untersee.</title>
        <authorList>
            <person name="Fomenkov A."/>
            <person name="Akimov V.N."/>
            <person name="Vasilyeva L.V."/>
            <person name="Andersen D."/>
            <person name="Vincze T."/>
            <person name="Roberts R.J."/>
        </authorList>
    </citation>
    <scope>NUCLEOTIDE SEQUENCE [LARGE SCALE GENOMIC DNA]</scope>
    <source>
        <strain evidence="1 2">U14-5</strain>
        <plasmid evidence="2">Plasmid 1</plasmid>
    </source>
</reference>
<keyword evidence="1" id="KW-0614">Plasmid</keyword>
<protein>
    <submittedName>
        <fullName evidence="1">Uncharacterized protein</fullName>
    </submittedName>
</protein>
<evidence type="ECO:0000313" key="2">
    <source>
        <dbReference type="Proteomes" id="UP000185494"/>
    </source>
</evidence>
<gene>
    <name evidence="1" type="ORF">RGI145_23000</name>
</gene>
<name>A0A1L7AN60_9PROT</name>
<dbReference type="EMBL" id="CP015585">
    <property type="protein sequence ID" value="APT60215.1"/>
    <property type="molecule type" value="Genomic_DNA"/>
</dbReference>
<geneLocation type="plasmid" evidence="1 2">
    <name>1</name>
</geneLocation>
<proteinExistence type="predicted"/>
<dbReference type="AlphaFoldDB" id="A0A1L7AN60"/>
<organism evidence="1 2">
    <name type="scientific">Roseomonas gilardii</name>
    <dbReference type="NCBI Taxonomy" id="257708"/>
    <lineage>
        <taxon>Bacteria</taxon>
        <taxon>Pseudomonadati</taxon>
        <taxon>Pseudomonadota</taxon>
        <taxon>Alphaproteobacteria</taxon>
        <taxon>Acetobacterales</taxon>
        <taxon>Roseomonadaceae</taxon>
        <taxon>Roseomonas</taxon>
    </lineage>
</organism>
<evidence type="ECO:0000313" key="1">
    <source>
        <dbReference type="EMBL" id="APT60215.1"/>
    </source>
</evidence>
<accession>A0A1L7AN60</accession>
<dbReference type="Proteomes" id="UP000185494">
    <property type="component" value="Chromosome 1"/>
</dbReference>
<dbReference type="RefSeq" id="WP_075800920.1">
    <property type="nucleotide sequence ID" value="NZ_CP015585.1"/>
</dbReference>
<dbReference type="KEGG" id="rgi:RGI145_23000"/>